<name>A0A2N5XT49_9HYPH</name>
<gene>
    <name evidence="2" type="ORF">C0081_10360</name>
</gene>
<dbReference type="OrthoDB" id="3035290at2"/>
<dbReference type="EMBL" id="PKUQ01000016">
    <property type="protein sequence ID" value="PLW77682.1"/>
    <property type="molecule type" value="Genomic_DNA"/>
</dbReference>
<protein>
    <recommendedName>
        <fullName evidence="1">Zorya protein ZorC EH domain-containing protein</fullName>
    </recommendedName>
</protein>
<keyword evidence="3" id="KW-1185">Reference proteome</keyword>
<reference evidence="2 3" key="1">
    <citation type="submission" date="2018-01" db="EMBL/GenBank/DDBJ databases">
        <title>The draft genome sequence of Cohaesibacter sp. H1304.</title>
        <authorList>
            <person name="Wang N.-N."/>
            <person name="Du Z.-J."/>
        </authorList>
    </citation>
    <scope>NUCLEOTIDE SEQUENCE [LARGE SCALE GENOMIC DNA]</scope>
    <source>
        <strain evidence="2 3">H1304</strain>
    </source>
</reference>
<dbReference type="InterPro" id="IPR028943">
    <property type="entry name" value="ZorC_EH_Signature_dom"/>
</dbReference>
<feature type="domain" description="Zorya protein ZorC EH" evidence="1">
    <location>
        <begin position="70"/>
        <end position="459"/>
    </location>
</feature>
<dbReference type="Pfam" id="PF15611">
    <property type="entry name" value="EH_Signature"/>
    <property type="match status" value="1"/>
</dbReference>
<accession>A0A2N5XT49</accession>
<sequence>MIEVVFQKSCRDVASRFQVPTLHLQLPEKTHIAKLCEALNLSGAVDKTIKDLPTLNSVAQTILEHFQQGKELTTKQLRQAPWCFWETKPALADYPDILQRILNLILSLGKRRLFKTLATVYLNQFQKNRQGLGVVSQALQSGVVKFGSPWLELQENFALYDIENGPVRIAQLALQQKLSVPEIMRDLDLSALSAQSGFSEAVTHSILKRLSEDRKIGHLSRLKLVKRYALSSDGKQLFPAMDADIAEALIRPFLARHKTPDDDTKDPFLDTLIKLFEDPRLNPGRWEKMPEIKSEIIAWLTKQSLRQFLDIVDRITTKTSEKRMWKYRRAFWEAVYENGLIRGAWVVFAEDGARETQRIFGNEVKFGRFRKGGGRQAQSSHAVLLLQIGQGVVSDWSHNGKVNIWSSAEDSSAPKLYNSWYDADEVRYYVGRSDLLSSRDYLVKTHSSPDTYSWQKVVAKRIFEMTNKRLHQWEYKA</sequence>
<evidence type="ECO:0000313" key="2">
    <source>
        <dbReference type="EMBL" id="PLW77682.1"/>
    </source>
</evidence>
<dbReference type="AlphaFoldDB" id="A0A2N5XT49"/>
<organism evidence="2 3">
    <name type="scientific">Cohaesibacter celericrescens</name>
    <dbReference type="NCBI Taxonomy" id="2067669"/>
    <lineage>
        <taxon>Bacteria</taxon>
        <taxon>Pseudomonadati</taxon>
        <taxon>Pseudomonadota</taxon>
        <taxon>Alphaproteobacteria</taxon>
        <taxon>Hyphomicrobiales</taxon>
        <taxon>Cohaesibacteraceae</taxon>
    </lineage>
</organism>
<dbReference type="RefSeq" id="WP_101533698.1">
    <property type="nucleotide sequence ID" value="NZ_PKUQ01000016.1"/>
</dbReference>
<evidence type="ECO:0000313" key="3">
    <source>
        <dbReference type="Proteomes" id="UP000234881"/>
    </source>
</evidence>
<dbReference type="Proteomes" id="UP000234881">
    <property type="component" value="Unassembled WGS sequence"/>
</dbReference>
<comment type="caution">
    <text evidence="2">The sequence shown here is derived from an EMBL/GenBank/DDBJ whole genome shotgun (WGS) entry which is preliminary data.</text>
</comment>
<evidence type="ECO:0000259" key="1">
    <source>
        <dbReference type="Pfam" id="PF15611"/>
    </source>
</evidence>
<proteinExistence type="predicted"/>